<dbReference type="Proteomes" id="UP000187209">
    <property type="component" value="Unassembled WGS sequence"/>
</dbReference>
<feature type="binding site" evidence="13">
    <location>
        <position position="778"/>
    </location>
    <ligand>
        <name>ATP</name>
        <dbReference type="ChEBI" id="CHEBI:30616"/>
    </ligand>
</feature>
<feature type="binding site" evidence="13">
    <location>
        <position position="748"/>
    </location>
    <ligand>
        <name>ATP</name>
        <dbReference type="ChEBI" id="CHEBI:30616"/>
    </ligand>
</feature>
<dbReference type="GO" id="GO:0016887">
    <property type="term" value="F:ATP hydrolysis activity"/>
    <property type="evidence" value="ECO:0007669"/>
    <property type="project" value="InterPro"/>
</dbReference>
<feature type="binding site" evidence="13">
    <location>
        <position position="660"/>
    </location>
    <ligand>
        <name>ATP</name>
        <dbReference type="ChEBI" id="CHEBI:30616"/>
    </ligand>
</feature>
<dbReference type="NCBIfam" id="TIGR01494">
    <property type="entry name" value="ATPase_P-type"/>
    <property type="match status" value="1"/>
</dbReference>
<evidence type="ECO:0000256" key="9">
    <source>
        <dbReference type="ARBA" id="ARBA00022989"/>
    </source>
</evidence>
<dbReference type="FunFam" id="3.40.50.1000:FF:000190">
    <property type="entry name" value="Phospholipid-transporting ATPase"/>
    <property type="match status" value="1"/>
</dbReference>
<dbReference type="SFLD" id="SFLDF00027">
    <property type="entry name" value="p-type_atpase"/>
    <property type="match status" value="1"/>
</dbReference>
<feature type="transmembrane region" description="Helical" evidence="15">
    <location>
        <begin position="978"/>
        <end position="1000"/>
    </location>
</feature>
<feature type="transmembrane region" description="Helical" evidence="15">
    <location>
        <begin position="915"/>
        <end position="936"/>
    </location>
</feature>
<evidence type="ECO:0000259" key="18">
    <source>
        <dbReference type="Pfam" id="PF16212"/>
    </source>
</evidence>
<feature type="transmembrane region" description="Helical" evidence="15">
    <location>
        <begin position="329"/>
        <end position="355"/>
    </location>
</feature>
<dbReference type="SFLD" id="SFLDG00002">
    <property type="entry name" value="C1.7:_P-type_atpase_like"/>
    <property type="match status" value="1"/>
</dbReference>
<feature type="binding site" evidence="14">
    <location>
        <position position="779"/>
    </location>
    <ligand>
        <name>Mg(2+)</name>
        <dbReference type="ChEBI" id="CHEBI:18420"/>
    </ligand>
</feature>
<dbReference type="InterPro" id="IPR001757">
    <property type="entry name" value="P_typ_ATPase"/>
</dbReference>
<feature type="transmembrane region" description="Helical" evidence="15">
    <location>
        <begin position="1028"/>
        <end position="1049"/>
    </location>
</feature>
<dbReference type="InterPro" id="IPR032630">
    <property type="entry name" value="P_typ_ATPase_c"/>
</dbReference>
<evidence type="ECO:0000256" key="14">
    <source>
        <dbReference type="PIRSR" id="PIRSR606539-3"/>
    </source>
</evidence>
<dbReference type="Pfam" id="PF16209">
    <property type="entry name" value="PhoLip_ATPase_N"/>
    <property type="match status" value="1"/>
</dbReference>
<dbReference type="Gene3D" id="3.40.1110.10">
    <property type="entry name" value="Calcium-transporting ATPase, cytoplasmic domain N"/>
    <property type="match status" value="1"/>
</dbReference>
<dbReference type="Pfam" id="PF13246">
    <property type="entry name" value="Cation_ATPase"/>
    <property type="match status" value="1"/>
</dbReference>
<dbReference type="AlphaFoldDB" id="A0A1R2B7W8"/>
<feature type="binding site" evidence="13">
    <location>
        <position position="661"/>
    </location>
    <ligand>
        <name>ATP</name>
        <dbReference type="ChEBI" id="CHEBI:30616"/>
    </ligand>
</feature>
<feature type="binding site" evidence="13">
    <location>
        <position position="779"/>
    </location>
    <ligand>
        <name>ATP</name>
        <dbReference type="ChEBI" id="CHEBI:30616"/>
    </ligand>
</feature>
<keyword evidence="20" id="KW-1185">Reference proteome</keyword>
<evidence type="ECO:0000256" key="7">
    <source>
        <dbReference type="ARBA" id="ARBA00022842"/>
    </source>
</evidence>
<proteinExistence type="inferred from homology"/>
<keyword evidence="7 14" id="KW-0460">Magnesium</keyword>
<evidence type="ECO:0000259" key="17">
    <source>
        <dbReference type="Pfam" id="PF16209"/>
    </source>
</evidence>
<feature type="active site" description="4-aspartylphosphate intermediate" evidence="12">
    <location>
        <position position="401"/>
    </location>
</feature>
<feature type="binding site" evidence="13">
    <location>
        <position position="401"/>
    </location>
    <ligand>
        <name>ATP</name>
        <dbReference type="ChEBI" id="CHEBI:30616"/>
    </ligand>
</feature>
<dbReference type="FunFam" id="2.70.150.10:FF:000054">
    <property type="entry name" value="Phospholipid-transporting ATPase"/>
    <property type="match status" value="1"/>
</dbReference>
<feature type="binding site" evidence="14">
    <location>
        <position position="403"/>
    </location>
    <ligand>
        <name>Mg(2+)</name>
        <dbReference type="ChEBI" id="CHEBI:18420"/>
    </ligand>
</feature>
<keyword evidence="6 13" id="KW-0067">ATP-binding</keyword>
<evidence type="ECO:0000256" key="5">
    <source>
        <dbReference type="ARBA" id="ARBA00022741"/>
    </source>
</evidence>
<feature type="domain" description="P-type ATPase C-terminal" evidence="18">
    <location>
        <begin position="801"/>
        <end position="1047"/>
    </location>
</feature>
<dbReference type="Gene3D" id="2.70.150.10">
    <property type="entry name" value="Calcium-transporting ATPase, cytoplasmic transduction domain A"/>
    <property type="match status" value="1"/>
</dbReference>
<dbReference type="OrthoDB" id="377733at2759"/>
<dbReference type="SUPFAM" id="SSF81660">
    <property type="entry name" value="Metal cation-transporting ATPase, ATP-binding domain N"/>
    <property type="match status" value="1"/>
</dbReference>
<dbReference type="SUPFAM" id="SSF81653">
    <property type="entry name" value="Calcium ATPase, transduction domain A"/>
    <property type="match status" value="1"/>
</dbReference>
<feature type="transmembrane region" description="Helical" evidence="15">
    <location>
        <begin position="286"/>
        <end position="309"/>
    </location>
</feature>
<dbReference type="InterPro" id="IPR032631">
    <property type="entry name" value="P-type_ATPase_N"/>
</dbReference>
<gene>
    <name evidence="19" type="ORF">SteCoe_28557</name>
</gene>
<feature type="binding site" evidence="13">
    <location>
        <position position="580"/>
    </location>
    <ligand>
        <name>ATP</name>
        <dbReference type="ChEBI" id="CHEBI:30616"/>
    </ligand>
</feature>
<evidence type="ECO:0000256" key="12">
    <source>
        <dbReference type="PIRSR" id="PIRSR606539-1"/>
    </source>
</evidence>
<dbReference type="InterPro" id="IPR023214">
    <property type="entry name" value="HAD_sf"/>
</dbReference>
<dbReference type="EMBL" id="MPUH01000865">
    <property type="protein sequence ID" value="OMJ72893.1"/>
    <property type="molecule type" value="Genomic_DNA"/>
</dbReference>
<dbReference type="NCBIfam" id="TIGR01652">
    <property type="entry name" value="ATPase-Plipid"/>
    <property type="match status" value="1"/>
</dbReference>
<dbReference type="GO" id="GO:0005886">
    <property type="term" value="C:plasma membrane"/>
    <property type="evidence" value="ECO:0007669"/>
    <property type="project" value="TreeGrafter"/>
</dbReference>
<evidence type="ECO:0000256" key="1">
    <source>
        <dbReference type="ARBA" id="ARBA00004141"/>
    </source>
</evidence>
<evidence type="ECO:0000313" key="19">
    <source>
        <dbReference type="EMBL" id="OMJ72893.1"/>
    </source>
</evidence>
<dbReference type="InterPro" id="IPR044492">
    <property type="entry name" value="P_typ_ATPase_HD_dom"/>
</dbReference>
<reference evidence="19 20" key="1">
    <citation type="submission" date="2016-11" db="EMBL/GenBank/DDBJ databases">
        <title>The macronuclear genome of Stentor coeruleus: a giant cell with tiny introns.</title>
        <authorList>
            <person name="Slabodnick M."/>
            <person name="Ruby J.G."/>
            <person name="Reiff S.B."/>
            <person name="Swart E.C."/>
            <person name="Gosai S."/>
            <person name="Prabakaran S."/>
            <person name="Witkowska E."/>
            <person name="Larue G.E."/>
            <person name="Fisher S."/>
            <person name="Freeman R.M."/>
            <person name="Gunawardena J."/>
            <person name="Chu W."/>
            <person name="Stover N.A."/>
            <person name="Gregory B.D."/>
            <person name="Nowacki M."/>
            <person name="Derisi J."/>
            <person name="Roy S.W."/>
            <person name="Marshall W.F."/>
            <person name="Sood P."/>
        </authorList>
    </citation>
    <scope>NUCLEOTIDE SEQUENCE [LARGE SCALE GENOMIC DNA]</scope>
    <source>
        <strain evidence="19">WM001</strain>
    </source>
</reference>
<keyword evidence="16" id="KW-0175">Coiled coil</keyword>
<dbReference type="GO" id="GO:0045332">
    <property type="term" value="P:phospholipid translocation"/>
    <property type="evidence" value="ECO:0007669"/>
    <property type="project" value="TreeGrafter"/>
</dbReference>
<feature type="binding site" evidence="13">
    <location>
        <position position="483"/>
    </location>
    <ligand>
        <name>ATP</name>
        <dbReference type="ChEBI" id="CHEBI:30616"/>
    </ligand>
</feature>
<dbReference type="GO" id="GO:0005524">
    <property type="term" value="F:ATP binding"/>
    <property type="evidence" value="ECO:0007669"/>
    <property type="project" value="UniProtKB-UniRule"/>
</dbReference>
<dbReference type="GO" id="GO:0140326">
    <property type="term" value="F:ATPase-coupled intramembrane lipid transporter activity"/>
    <property type="evidence" value="ECO:0007669"/>
    <property type="project" value="UniProtKB-EC"/>
</dbReference>
<feature type="binding site" evidence="13">
    <location>
        <position position="525"/>
    </location>
    <ligand>
        <name>ATP</name>
        <dbReference type="ChEBI" id="CHEBI:30616"/>
    </ligand>
</feature>
<dbReference type="SUPFAM" id="SSF81665">
    <property type="entry name" value="Calcium ATPase, transmembrane domain M"/>
    <property type="match status" value="1"/>
</dbReference>
<evidence type="ECO:0000256" key="4">
    <source>
        <dbReference type="ARBA" id="ARBA00022723"/>
    </source>
</evidence>
<keyword evidence="5 13" id="KW-0547">Nucleotide-binding</keyword>
<evidence type="ECO:0000256" key="2">
    <source>
        <dbReference type="ARBA" id="ARBA00008109"/>
    </source>
</evidence>
<feature type="binding site" evidence="13">
    <location>
        <position position="402"/>
    </location>
    <ligand>
        <name>ATP</name>
        <dbReference type="ChEBI" id="CHEBI:30616"/>
    </ligand>
</feature>
<protein>
    <recommendedName>
        <fullName evidence="15">Phospholipid-transporting ATPase</fullName>
        <ecNumber evidence="15">7.6.2.1</ecNumber>
    </recommendedName>
</protein>
<comment type="catalytic activity">
    <reaction evidence="11 15">
        <text>ATP + H2O + phospholipidSide 1 = ADP + phosphate + phospholipidSide 2.</text>
        <dbReference type="EC" id="7.6.2.1"/>
    </reaction>
</comment>
<evidence type="ECO:0000313" key="20">
    <source>
        <dbReference type="Proteomes" id="UP000187209"/>
    </source>
</evidence>
<dbReference type="PRINTS" id="PR00119">
    <property type="entry name" value="CATATPASE"/>
</dbReference>
<keyword evidence="8 15" id="KW-1278">Translocase</keyword>
<evidence type="ECO:0000256" key="11">
    <source>
        <dbReference type="ARBA" id="ARBA00034036"/>
    </source>
</evidence>
<dbReference type="PROSITE" id="PS00154">
    <property type="entry name" value="ATPASE_E1_E2"/>
    <property type="match status" value="1"/>
</dbReference>
<accession>A0A1R2B7W8</accession>
<keyword evidence="9 15" id="KW-1133">Transmembrane helix</keyword>
<comment type="subcellular location">
    <subcellularLocation>
        <location evidence="1 15">Membrane</location>
        <topology evidence="1 15">Multi-pass membrane protein</topology>
    </subcellularLocation>
</comment>
<evidence type="ECO:0000256" key="6">
    <source>
        <dbReference type="ARBA" id="ARBA00022840"/>
    </source>
</evidence>
<dbReference type="InterPro" id="IPR006539">
    <property type="entry name" value="P-type_ATPase_IV"/>
</dbReference>
<dbReference type="InterPro" id="IPR018303">
    <property type="entry name" value="ATPase_P-typ_P_site"/>
</dbReference>
<dbReference type="Gene3D" id="3.40.50.1000">
    <property type="entry name" value="HAD superfamily/HAD-like"/>
    <property type="match status" value="1"/>
</dbReference>
<feature type="coiled-coil region" evidence="16">
    <location>
        <begin position="598"/>
        <end position="628"/>
    </location>
</feature>
<dbReference type="InterPro" id="IPR023299">
    <property type="entry name" value="ATPase_P-typ_cyto_dom_N"/>
</dbReference>
<feature type="binding site" evidence="14">
    <location>
        <position position="401"/>
    </location>
    <ligand>
        <name>Mg(2+)</name>
        <dbReference type="ChEBI" id="CHEBI:18420"/>
    </ligand>
</feature>
<dbReference type="SFLD" id="SFLDS00003">
    <property type="entry name" value="Haloacid_Dehalogenase"/>
    <property type="match status" value="1"/>
</dbReference>
<dbReference type="InterPro" id="IPR008250">
    <property type="entry name" value="ATPase_P-typ_transduc_dom_A_sf"/>
</dbReference>
<name>A0A1R2B7W8_9CILI</name>
<sequence length="1137" mass="129442">MKEPLIEGNLGRNRTSTTLVTTNRVINIPMPHPNPFVINKISTSKYNCLTFLPKNLWEQFHKLANIYFLILAVLQIIPQTSNSNGIPNIMLPLSMVIVISAVKDLVEDNKRKKSDNEENNRKIFKRVNKSWAEEKWQNLKVGDIVKIEKDNYFPADIVLLASSDPKGMCYVETKNLDGETNLKHKLAEKFTQSMLNDETKLDSLQCEIKCDDPNPMIYSFNGLLKSHHTFIALTHEQLLLRGSSLKNTEWIIGISVYTGHETKIMLNSPRSRVKFSNLEISMNKQIIFIFIMQILICSFCAIFYTIWLGQTKNDTKSYLNLTDEITNPAYVFVIMLFSWMLLFSSFVPISLLVTLEIVKFLQAILISNDLELYYEPIDMAAGVQSSNLNEDLGQISYIFSDKTGTLTCNIMEFKKISIAGESYGNDEHVDPSKKIPHVDFVDPRFNPRSESAYEFLLQLALCHTIITEVKNGVIEYKASSPDELALVNAAKYFGVEYFGRDEDHNILVKINGSITTFELLNLIEFNSDRKRMTVIVKMPNGNIKLLLKGADTVVWPRISSEAFRERTLENLENYANQGLRTLLLAARDMKQSEYNLWNEKYLEAIQDLRNKEKRIEELAEEIEINLRLVGATAIEDKLQDEVPETIQFLREAGVKIWVLTGDKVETAINIGYSCNLLVNEMLRVTVVGNKTDIVKEEIRDGLLSMREAPERTFALIISGEALIRALKPEMKQDLLRLAENCNAVLACRVSPQQKADIVKLIRDAKPKVRTLSIGDGANDVNMINAAHVGIGIAGLEGKQAVRASDYSIAQFSYLKKLMCVHGRECYRRNSNLICYNFYKNIMISMPLFFLGTLSAFSAQVFYNTWVFQFYNLFFAAVPIGFYAVFDKEMEYNELLSECKYYSLGLDGNLFKAWRFWMWIGEATIQGCLVLYCSVFSIGTTSGLSSGRVSGISVCSMMVFGSIVILVNVKVFIISNTHYWFTIMTMILSALSYLLILAFFFEILPPMQQLQNFDGYGGMSQLLGNPNTYILIIFFTYTCFYIEPLINAALTLRSMKKEKVVIFHEHELHKSDISSALPTSELEAEERAIARRSIAIYGRRHTGYAFSGEPGHDLPITDPQFYEKQEILVEDDEDEDGK</sequence>
<evidence type="ECO:0000256" key="13">
    <source>
        <dbReference type="PIRSR" id="PIRSR606539-2"/>
    </source>
</evidence>
<feature type="binding site" evidence="13">
    <location>
        <position position="754"/>
    </location>
    <ligand>
        <name>ATP</name>
        <dbReference type="ChEBI" id="CHEBI:30616"/>
    </ligand>
</feature>
<comment type="cofactor">
    <cofactor evidence="14">
        <name>Mg(2+)</name>
        <dbReference type="ChEBI" id="CHEBI:18420"/>
    </cofactor>
</comment>
<comment type="similarity">
    <text evidence="2 15">Belongs to the cation transport ATPase (P-type) (TC 3.A.3) family. Type IV subfamily.</text>
</comment>
<organism evidence="19 20">
    <name type="scientific">Stentor coeruleus</name>
    <dbReference type="NCBI Taxonomy" id="5963"/>
    <lineage>
        <taxon>Eukaryota</taxon>
        <taxon>Sar</taxon>
        <taxon>Alveolata</taxon>
        <taxon>Ciliophora</taxon>
        <taxon>Postciliodesmatophora</taxon>
        <taxon>Heterotrichea</taxon>
        <taxon>Heterotrichida</taxon>
        <taxon>Stentoridae</taxon>
        <taxon>Stentor</taxon>
    </lineage>
</organism>
<dbReference type="InterPro" id="IPR023298">
    <property type="entry name" value="ATPase_P-typ_TM_dom_sf"/>
</dbReference>
<evidence type="ECO:0000256" key="8">
    <source>
        <dbReference type="ARBA" id="ARBA00022967"/>
    </source>
</evidence>
<evidence type="ECO:0000256" key="15">
    <source>
        <dbReference type="RuleBase" id="RU362033"/>
    </source>
</evidence>
<feature type="binding site" evidence="14">
    <location>
        <position position="775"/>
    </location>
    <ligand>
        <name>Mg(2+)</name>
        <dbReference type="ChEBI" id="CHEBI:18420"/>
    </ligand>
</feature>
<dbReference type="PANTHER" id="PTHR24092">
    <property type="entry name" value="PROBABLE PHOSPHOLIPID-TRANSPORTING ATPASE"/>
    <property type="match status" value="1"/>
</dbReference>
<keyword evidence="10 15" id="KW-0472">Membrane</keyword>
<evidence type="ECO:0000256" key="16">
    <source>
        <dbReference type="SAM" id="Coils"/>
    </source>
</evidence>
<keyword evidence="3 15" id="KW-0812">Transmembrane</keyword>
<dbReference type="PANTHER" id="PTHR24092:SF150">
    <property type="entry name" value="PHOSPHOLIPID-TRANSPORTING ATPASE"/>
    <property type="match status" value="1"/>
</dbReference>
<dbReference type="InterPro" id="IPR036412">
    <property type="entry name" value="HAD-like_sf"/>
</dbReference>
<dbReference type="Pfam" id="PF16212">
    <property type="entry name" value="PhoLip_ATPase_C"/>
    <property type="match status" value="1"/>
</dbReference>
<dbReference type="EC" id="7.6.2.1" evidence="15"/>
<evidence type="ECO:0000256" key="10">
    <source>
        <dbReference type="ARBA" id="ARBA00023136"/>
    </source>
</evidence>
<keyword evidence="4 14" id="KW-0479">Metal-binding</keyword>
<comment type="caution">
    <text evidence="19">The sequence shown here is derived from an EMBL/GenBank/DDBJ whole genome shotgun (WGS) entry which is preliminary data.</text>
</comment>
<feature type="transmembrane region" description="Helical" evidence="15">
    <location>
        <begin position="867"/>
        <end position="885"/>
    </location>
</feature>
<dbReference type="GO" id="GO:0000287">
    <property type="term" value="F:magnesium ion binding"/>
    <property type="evidence" value="ECO:0007669"/>
    <property type="project" value="UniProtKB-UniRule"/>
</dbReference>
<evidence type="ECO:0000256" key="3">
    <source>
        <dbReference type="ARBA" id="ARBA00022692"/>
    </source>
</evidence>
<feature type="binding site" evidence="13">
    <location>
        <position position="662"/>
    </location>
    <ligand>
        <name>ATP</name>
        <dbReference type="ChEBI" id="CHEBI:30616"/>
    </ligand>
</feature>
<feature type="domain" description="P-type ATPase N-terminal" evidence="17">
    <location>
        <begin position="34"/>
        <end position="86"/>
    </location>
</feature>
<feature type="binding site" evidence="13">
    <location>
        <position position="548"/>
    </location>
    <ligand>
        <name>ATP</name>
        <dbReference type="ChEBI" id="CHEBI:30616"/>
    </ligand>
</feature>
<feature type="binding site" evidence="13">
    <location>
        <position position="403"/>
    </location>
    <ligand>
        <name>ATP</name>
        <dbReference type="ChEBI" id="CHEBI:30616"/>
    </ligand>
</feature>
<dbReference type="SUPFAM" id="SSF56784">
    <property type="entry name" value="HAD-like"/>
    <property type="match status" value="1"/>
</dbReference>
<feature type="transmembrane region" description="Helical" evidence="15">
    <location>
        <begin position="948"/>
        <end position="966"/>
    </location>
</feature>